<dbReference type="AlphaFoldDB" id="A0A934NA04"/>
<evidence type="ECO:0000313" key="14">
    <source>
        <dbReference type="EMBL" id="MBJ7599538.1"/>
    </source>
</evidence>
<dbReference type="InterPro" id="IPR003593">
    <property type="entry name" value="AAA+_ATPase"/>
</dbReference>
<keyword evidence="3 12" id="KW-0235">DNA replication</keyword>
<comment type="function">
    <text evidence="12">The main replicative DNA helicase, it participates in initiation and elongation during chromosome replication. Travels ahead of the DNA replisome, separating dsDNA into templates for DNA synthesis. A processive ATP-dependent 5'-3' DNA helicase it has DNA-dependent ATPase activity.</text>
</comment>
<dbReference type="InterPro" id="IPR036185">
    <property type="entry name" value="DNA_heli_DnaB-like_N_sf"/>
</dbReference>
<keyword evidence="6 12" id="KW-0347">Helicase</keyword>
<evidence type="ECO:0000256" key="5">
    <source>
        <dbReference type="ARBA" id="ARBA00022801"/>
    </source>
</evidence>
<dbReference type="PANTHER" id="PTHR30153:SF2">
    <property type="entry name" value="REPLICATIVE DNA HELICASE"/>
    <property type="match status" value="1"/>
</dbReference>
<dbReference type="PROSITE" id="PS51199">
    <property type="entry name" value="SF4_HELICASE"/>
    <property type="match status" value="1"/>
</dbReference>
<reference evidence="14" key="1">
    <citation type="submission" date="2020-10" db="EMBL/GenBank/DDBJ databases">
        <title>Ca. Dormibacterota MAGs.</title>
        <authorList>
            <person name="Montgomery K."/>
        </authorList>
    </citation>
    <scope>NUCLEOTIDE SEQUENCE [LARGE SCALE GENOMIC DNA]</scope>
    <source>
        <strain evidence="14">SC8812_S17_10</strain>
    </source>
</reference>
<comment type="caution">
    <text evidence="14">The sequence shown here is derived from an EMBL/GenBank/DDBJ whole genome shotgun (WGS) entry which is preliminary data.</text>
</comment>
<dbReference type="Gene3D" id="1.10.860.10">
    <property type="entry name" value="DNAb Helicase, Chain A"/>
    <property type="match status" value="1"/>
</dbReference>
<dbReference type="NCBIfam" id="TIGR00665">
    <property type="entry name" value="DnaB"/>
    <property type="match status" value="1"/>
</dbReference>
<dbReference type="Pfam" id="PF03796">
    <property type="entry name" value="DnaB_C"/>
    <property type="match status" value="1"/>
</dbReference>
<evidence type="ECO:0000256" key="4">
    <source>
        <dbReference type="ARBA" id="ARBA00022741"/>
    </source>
</evidence>
<keyword evidence="15" id="KW-1185">Reference proteome</keyword>
<dbReference type="GO" id="GO:0005524">
    <property type="term" value="F:ATP binding"/>
    <property type="evidence" value="ECO:0007669"/>
    <property type="project" value="UniProtKB-UniRule"/>
</dbReference>
<evidence type="ECO:0000256" key="11">
    <source>
        <dbReference type="NCBIfam" id="TIGR00665"/>
    </source>
</evidence>
<feature type="domain" description="SF4 helicase" evidence="13">
    <location>
        <begin position="180"/>
        <end position="448"/>
    </location>
</feature>
<name>A0A934NA04_9BACT</name>
<dbReference type="GO" id="GO:0042802">
    <property type="term" value="F:identical protein binding"/>
    <property type="evidence" value="ECO:0007669"/>
    <property type="project" value="UniProtKB-ARBA"/>
</dbReference>
<evidence type="ECO:0000256" key="7">
    <source>
        <dbReference type="ARBA" id="ARBA00022840"/>
    </source>
</evidence>
<dbReference type="SMART" id="SM00382">
    <property type="entry name" value="AAA"/>
    <property type="match status" value="1"/>
</dbReference>
<dbReference type="EC" id="5.6.2.3" evidence="11 12"/>
<evidence type="ECO:0000256" key="2">
    <source>
        <dbReference type="ARBA" id="ARBA00022515"/>
    </source>
</evidence>
<evidence type="ECO:0000256" key="3">
    <source>
        <dbReference type="ARBA" id="ARBA00022705"/>
    </source>
</evidence>
<comment type="similarity">
    <text evidence="1 12">Belongs to the helicase family. DnaB subfamily.</text>
</comment>
<dbReference type="GO" id="GO:0016787">
    <property type="term" value="F:hydrolase activity"/>
    <property type="evidence" value="ECO:0007669"/>
    <property type="project" value="UniProtKB-KW"/>
</dbReference>
<dbReference type="NCBIfam" id="NF004384">
    <property type="entry name" value="PRK05748.1"/>
    <property type="match status" value="1"/>
</dbReference>
<keyword evidence="8 12" id="KW-0238">DNA-binding</keyword>
<dbReference type="CDD" id="cd00984">
    <property type="entry name" value="DnaB_C"/>
    <property type="match status" value="1"/>
</dbReference>
<dbReference type="GO" id="GO:0006269">
    <property type="term" value="P:DNA replication, synthesis of primer"/>
    <property type="evidence" value="ECO:0007669"/>
    <property type="project" value="UniProtKB-UniRule"/>
</dbReference>
<evidence type="ECO:0000256" key="9">
    <source>
        <dbReference type="ARBA" id="ARBA00023235"/>
    </source>
</evidence>
<evidence type="ECO:0000256" key="6">
    <source>
        <dbReference type="ARBA" id="ARBA00022806"/>
    </source>
</evidence>
<dbReference type="FunFam" id="3.40.50.300:FF:000076">
    <property type="entry name" value="Replicative DNA helicase"/>
    <property type="match status" value="1"/>
</dbReference>
<evidence type="ECO:0000256" key="1">
    <source>
        <dbReference type="ARBA" id="ARBA00008428"/>
    </source>
</evidence>
<dbReference type="PANTHER" id="PTHR30153">
    <property type="entry name" value="REPLICATIVE DNA HELICASE DNAB"/>
    <property type="match status" value="1"/>
</dbReference>
<evidence type="ECO:0000313" key="15">
    <source>
        <dbReference type="Proteomes" id="UP000612893"/>
    </source>
</evidence>
<keyword evidence="2 12" id="KW-0639">Primosome</keyword>
<dbReference type="InterPro" id="IPR007693">
    <property type="entry name" value="DNA_helicase_DnaB-like_N"/>
</dbReference>
<dbReference type="EMBL" id="JAEKNR010000155">
    <property type="protein sequence ID" value="MBJ7599538.1"/>
    <property type="molecule type" value="Genomic_DNA"/>
</dbReference>
<accession>A0A934NA04</accession>
<dbReference type="InterPro" id="IPR027417">
    <property type="entry name" value="P-loop_NTPase"/>
</dbReference>
<dbReference type="Proteomes" id="UP000612893">
    <property type="component" value="Unassembled WGS sequence"/>
</dbReference>
<dbReference type="InterPro" id="IPR016136">
    <property type="entry name" value="DNA_helicase_N/primase_C"/>
</dbReference>
<evidence type="ECO:0000259" key="13">
    <source>
        <dbReference type="PROSITE" id="PS51199"/>
    </source>
</evidence>
<dbReference type="FunFam" id="1.10.860.10:FF:000001">
    <property type="entry name" value="Replicative DNA helicase"/>
    <property type="match status" value="1"/>
</dbReference>
<dbReference type="Pfam" id="PF00772">
    <property type="entry name" value="DnaB"/>
    <property type="match status" value="1"/>
</dbReference>
<keyword evidence="5 12" id="KW-0378">Hydrolase</keyword>
<keyword evidence="4 12" id="KW-0547">Nucleotide-binding</keyword>
<dbReference type="SUPFAM" id="SSF52540">
    <property type="entry name" value="P-loop containing nucleoside triphosphate hydrolases"/>
    <property type="match status" value="1"/>
</dbReference>
<dbReference type="InterPro" id="IPR007692">
    <property type="entry name" value="DNA_helicase_DnaB"/>
</dbReference>
<gene>
    <name evidence="14" type="primary">dnaB</name>
    <name evidence="14" type="ORF">JF922_15855</name>
</gene>
<dbReference type="Gene3D" id="3.40.50.300">
    <property type="entry name" value="P-loop containing nucleotide triphosphate hydrolases"/>
    <property type="match status" value="1"/>
</dbReference>
<sequence>MTSPSREARVPPHDLDAETSVLGAILLDQAAITRVLDFLHPEDFYRENNGHVYRAAQNLFREGEPIDNVTLAAELEKLGVLERVGGRAQLALLQESVPTAANVEYYARIVKDRAYKRRLITSGANVTALGYEESLDADEAVNKAQSEIYAISDDRVGGAMERLYDLLKPAMDRIDAQMASGGGVLGIASGFHDLDRMTNGYKPSDLVIIAGRPSMGKTSFVLNVALHAAVEQKKPIAVFSLEMSKEQLVERMLCEQARIDAQRLHRGTLSDVEYERLAGALGPLGDAPIWIDDSPMLDDLTLRLKARQARAREGIEMIILDYLQLMHGRGRSDDNNRVQEVSAISRSLKSIARELKVPVIAISQLSRAPEARPDKRPILSDLRESGSIEQDADIVMFLYRDDYYNRDKSEKPGIAEIIVAKHRNGPTGVVELVFRKELTRFENLERRRAAEAG</sequence>
<dbReference type="InterPro" id="IPR007694">
    <property type="entry name" value="DNA_helicase_DnaB-like_C"/>
</dbReference>
<organism evidence="14 15">
    <name type="scientific">Candidatus Nephthysia bennettiae</name>
    <dbReference type="NCBI Taxonomy" id="3127016"/>
    <lineage>
        <taxon>Bacteria</taxon>
        <taxon>Bacillati</taxon>
        <taxon>Candidatus Dormiibacterota</taxon>
        <taxon>Candidatus Dormibacteria</taxon>
        <taxon>Candidatus Dormibacterales</taxon>
        <taxon>Candidatus Dormibacteraceae</taxon>
        <taxon>Candidatus Nephthysia</taxon>
    </lineage>
</organism>
<protein>
    <recommendedName>
        <fullName evidence="11 12">Replicative DNA helicase</fullName>
        <ecNumber evidence="11 12">5.6.2.3</ecNumber>
    </recommendedName>
</protein>
<dbReference type="GO" id="GO:1990077">
    <property type="term" value="C:primosome complex"/>
    <property type="evidence" value="ECO:0007669"/>
    <property type="project" value="UniProtKB-UniRule"/>
</dbReference>
<evidence type="ECO:0000256" key="8">
    <source>
        <dbReference type="ARBA" id="ARBA00023125"/>
    </source>
</evidence>
<keyword evidence="7 12" id="KW-0067">ATP-binding</keyword>
<evidence type="ECO:0000256" key="10">
    <source>
        <dbReference type="ARBA" id="ARBA00048954"/>
    </source>
</evidence>
<dbReference type="GO" id="GO:0003677">
    <property type="term" value="F:DNA binding"/>
    <property type="evidence" value="ECO:0007669"/>
    <property type="project" value="UniProtKB-UniRule"/>
</dbReference>
<comment type="catalytic activity">
    <reaction evidence="10 12">
        <text>ATP + H2O = ADP + phosphate + H(+)</text>
        <dbReference type="Rhea" id="RHEA:13065"/>
        <dbReference type="ChEBI" id="CHEBI:15377"/>
        <dbReference type="ChEBI" id="CHEBI:15378"/>
        <dbReference type="ChEBI" id="CHEBI:30616"/>
        <dbReference type="ChEBI" id="CHEBI:43474"/>
        <dbReference type="ChEBI" id="CHEBI:456216"/>
        <dbReference type="EC" id="5.6.2.3"/>
    </reaction>
</comment>
<dbReference type="SUPFAM" id="SSF48024">
    <property type="entry name" value="N-terminal domain of DnaB helicase"/>
    <property type="match status" value="1"/>
</dbReference>
<proteinExistence type="inferred from homology"/>
<keyword evidence="9" id="KW-0413">Isomerase</keyword>
<evidence type="ECO:0000256" key="12">
    <source>
        <dbReference type="RuleBase" id="RU362085"/>
    </source>
</evidence>
<dbReference type="GO" id="GO:0043139">
    <property type="term" value="F:5'-3' DNA helicase activity"/>
    <property type="evidence" value="ECO:0007669"/>
    <property type="project" value="UniProtKB-EC"/>
</dbReference>